<dbReference type="EMBL" id="CP104213">
    <property type="protein sequence ID" value="UWX64211.1"/>
    <property type="molecule type" value="Genomic_DNA"/>
</dbReference>
<evidence type="ECO:0000313" key="2">
    <source>
        <dbReference type="EMBL" id="UWX64211.1"/>
    </source>
</evidence>
<organism evidence="2 3">
    <name type="scientific">Deinococcus rubellus</name>
    <dbReference type="NCBI Taxonomy" id="1889240"/>
    <lineage>
        <taxon>Bacteria</taxon>
        <taxon>Thermotogati</taxon>
        <taxon>Deinococcota</taxon>
        <taxon>Deinococci</taxon>
        <taxon>Deinococcales</taxon>
        <taxon>Deinococcaceae</taxon>
        <taxon>Deinococcus</taxon>
    </lineage>
</organism>
<name>A0ABY5YH05_9DEIO</name>
<protein>
    <submittedName>
        <fullName evidence="2">Uncharacterized protein</fullName>
    </submittedName>
</protein>
<feature type="signal peptide" evidence="1">
    <location>
        <begin position="1"/>
        <end position="20"/>
    </location>
</feature>
<sequence length="124" mass="12758">MKRWLLALGCALGLASCAPTLTPTTPPAVLIDSSGAALSLDQQGASQVISFKAGSVDALATTLTLTGDALAVNDKSCTAQDRQIVCMLPTIPATRTYVLPSRGVSRVTASYSRADGKTYTLTAP</sequence>
<reference evidence="2" key="1">
    <citation type="submission" date="2022-09" db="EMBL/GenBank/DDBJ databases">
        <title>genome sequence of Deinococcus rubellus.</title>
        <authorList>
            <person name="Srinivasan S."/>
        </authorList>
    </citation>
    <scope>NUCLEOTIDE SEQUENCE</scope>
    <source>
        <strain evidence="2">Ant6</strain>
    </source>
</reference>
<keyword evidence="3" id="KW-1185">Reference proteome</keyword>
<keyword evidence="1" id="KW-0732">Signal</keyword>
<evidence type="ECO:0000256" key="1">
    <source>
        <dbReference type="SAM" id="SignalP"/>
    </source>
</evidence>
<feature type="chain" id="PRO_5046211195" evidence="1">
    <location>
        <begin position="21"/>
        <end position="124"/>
    </location>
</feature>
<dbReference type="Proteomes" id="UP001060261">
    <property type="component" value="Chromosome"/>
</dbReference>
<proteinExistence type="predicted"/>
<dbReference type="PROSITE" id="PS51257">
    <property type="entry name" value="PROKAR_LIPOPROTEIN"/>
    <property type="match status" value="1"/>
</dbReference>
<evidence type="ECO:0000313" key="3">
    <source>
        <dbReference type="Proteomes" id="UP001060261"/>
    </source>
</evidence>
<gene>
    <name evidence="2" type="ORF">N0D28_00595</name>
</gene>
<dbReference type="RefSeq" id="WP_260560486.1">
    <property type="nucleotide sequence ID" value="NZ_BAABEC010000027.1"/>
</dbReference>
<accession>A0ABY5YH05</accession>